<dbReference type="AlphaFoldDB" id="A0A0C9W4T5"/>
<name>A0A0C9W4T5_SPHS4</name>
<gene>
    <name evidence="1" type="ORF">M422DRAFT_29166</name>
</gene>
<organism evidence="1 2">
    <name type="scientific">Sphaerobolus stellatus (strain SS14)</name>
    <dbReference type="NCBI Taxonomy" id="990650"/>
    <lineage>
        <taxon>Eukaryota</taxon>
        <taxon>Fungi</taxon>
        <taxon>Dikarya</taxon>
        <taxon>Basidiomycota</taxon>
        <taxon>Agaricomycotina</taxon>
        <taxon>Agaricomycetes</taxon>
        <taxon>Phallomycetidae</taxon>
        <taxon>Geastrales</taxon>
        <taxon>Sphaerobolaceae</taxon>
        <taxon>Sphaerobolus</taxon>
    </lineage>
</organism>
<evidence type="ECO:0000313" key="1">
    <source>
        <dbReference type="EMBL" id="KIJ46643.1"/>
    </source>
</evidence>
<dbReference type="Proteomes" id="UP000054279">
    <property type="component" value="Unassembled WGS sequence"/>
</dbReference>
<dbReference type="OrthoDB" id="9991317at2759"/>
<reference evidence="1 2" key="1">
    <citation type="submission" date="2014-06" db="EMBL/GenBank/DDBJ databases">
        <title>Evolutionary Origins and Diversification of the Mycorrhizal Mutualists.</title>
        <authorList>
            <consortium name="DOE Joint Genome Institute"/>
            <consortium name="Mycorrhizal Genomics Consortium"/>
            <person name="Kohler A."/>
            <person name="Kuo A."/>
            <person name="Nagy L.G."/>
            <person name="Floudas D."/>
            <person name="Copeland A."/>
            <person name="Barry K.W."/>
            <person name="Cichocki N."/>
            <person name="Veneault-Fourrey C."/>
            <person name="LaButti K."/>
            <person name="Lindquist E.A."/>
            <person name="Lipzen A."/>
            <person name="Lundell T."/>
            <person name="Morin E."/>
            <person name="Murat C."/>
            <person name="Riley R."/>
            <person name="Ohm R."/>
            <person name="Sun H."/>
            <person name="Tunlid A."/>
            <person name="Henrissat B."/>
            <person name="Grigoriev I.V."/>
            <person name="Hibbett D.S."/>
            <person name="Martin F."/>
        </authorList>
    </citation>
    <scope>NUCLEOTIDE SEQUENCE [LARGE SCALE GENOMIC DNA]</scope>
    <source>
        <strain evidence="1 2">SS14</strain>
    </source>
</reference>
<accession>A0A0C9W4T5</accession>
<evidence type="ECO:0000313" key="2">
    <source>
        <dbReference type="Proteomes" id="UP000054279"/>
    </source>
</evidence>
<sequence length="67" mass="7489">MWSIGDNDAPIVAEAFYSSLLGNKINPEGSDGRLRVAYALHEAVKQLRKTVGEKNFVKWVPFVHFGL</sequence>
<dbReference type="EMBL" id="KN837106">
    <property type="protein sequence ID" value="KIJ46643.1"/>
    <property type="molecule type" value="Genomic_DNA"/>
</dbReference>
<proteinExistence type="predicted"/>
<protein>
    <submittedName>
        <fullName evidence="1">Uncharacterized protein</fullName>
    </submittedName>
</protein>
<keyword evidence="2" id="KW-1185">Reference proteome</keyword>
<dbReference type="HOGENOM" id="CLU_001305_3_0_1"/>